<dbReference type="InterPro" id="IPR035909">
    <property type="entry name" value="CheB_C"/>
</dbReference>
<dbReference type="InterPro" id="IPR000673">
    <property type="entry name" value="Sig_transdc_resp-reg_Me-estase"/>
</dbReference>
<evidence type="ECO:0000256" key="2">
    <source>
        <dbReference type="ARBA" id="ARBA00039140"/>
    </source>
</evidence>
<accession>A0ABS0AK65</accession>
<dbReference type="Gene3D" id="3.40.50.180">
    <property type="entry name" value="Methylesterase CheB, C-terminal domain"/>
    <property type="match status" value="1"/>
</dbReference>
<feature type="active site" evidence="4">
    <location>
        <position position="273"/>
    </location>
</feature>
<dbReference type="RefSeq" id="WP_194856856.1">
    <property type="nucleotide sequence ID" value="NZ_ARXR01000050.1"/>
</dbReference>
<dbReference type="PANTHER" id="PTHR42872">
    <property type="entry name" value="PROTEIN-GLUTAMATE METHYLESTERASE/PROTEIN-GLUTAMINE GLUTAMINASE"/>
    <property type="match status" value="1"/>
</dbReference>
<dbReference type="PANTHER" id="PTHR42872:SF6">
    <property type="entry name" value="PROTEIN-GLUTAMATE METHYLESTERASE_PROTEIN-GLUTAMINE GLUTAMINASE"/>
    <property type="match status" value="1"/>
</dbReference>
<keyword evidence="1 4" id="KW-0378">Hydrolase</keyword>
<dbReference type="SUPFAM" id="SSF52738">
    <property type="entry name" value="Methylesterase CheB, C-terminal domain"/>
    <property type="match status" value="1"/>
</dbReference>
<sequence>MAAPGRVGVIADDTLQGHLLAGAIKGQGYRVVVNTDPEHLEDRWLAADALDLWVVDLSREDRWQRFLDGLLENAAAPLLFCDGQAPARTADHYPRWERRLMTKLVGYIGAPGLEENLAAVPQTPLAAPIPEPREFRALAGDTTAQRVWVLGASLGGPAAVKQFLDCLPEHLPVAFVLAQHIDGGFLDTLCQVLRRDSPFHCQVAGDGDRLGHGRVLVAPVTQSLVFDTDGVARLTGEPWEGPYAPCIDQVMSSLAQGFGHCDGAILFSGMGNDGAIAAPRLAAQGAAIWAQSADSCAVSSQPDSVRETGCVGYSGTPEQLARQLVDRVRREVAETARVSGEPRIS</sequence>
<feature type="domain" description="CheB-type methylesterase" evidence="5">
    <location>
        <begin position="141"/>
        <end position="331"/>
    </location>
</feature>
<comment type="caution">
    <text evidence="6">The sequence shown here is derived from an EMBL/GenBank/DDBJ whole genome shotgun (WGS) entry which is preliminary data.</text>
</comment>
<evidence type="ECO:0000256" key="3">
    <source>
        <dbReference type="ARBA" id="ARBA00048267"/>
    </source>
</evidence>
<dbReference type="GeneID" id="99765271"/>
<feature type="active site" evidence="4">
    <location>
        <position position="180"/>
    </location>
</feature>
<dbReference type="PROSITE" id="PS50122">
    <property type="entry name" value="CHEB"/>
    <property type="match status" value="1"/>
</dbReference>
<keyword evidence="4" id="KW-0145">Chemotaxis</keyword>
<evidence type="ECO:0000256" key="1">
    <source>
        <dbReference type="ARBA" id="ARBA00022801"/>
    </source>
</evidence>
<dbReference type="EMBL" id="ARXR01000050">
    <property type="protein sequence ID" value="MBF5054521.1"/>
    <property type="molecule type" value="Genomic_DNA"/>
</dbReference>
<organism evidence="6 7">
    <name type="scientific">Alloalcanivorax venustensis ISO4</name>
    <dbReference type="NCBI Taxonomy" id="1177184"/>
    <lineage>
        <taxon>Bacteria</taxon>
        <taxon>Pseudomonadati</taxon>
        <taxon>Pseudomonadota</taxon>
        <taxon>Gammaproteobacteria</taxon>
        <taxon>Oceanospirillales</taxon>
        <taxon>Alcanivoracaceae</taxon>
        <taxon>Alloalcanivorax</taxon>
    </lineage>
</organism>
<reference evidence="6 7" key="1">
    <citation type="submission" date="2012-09" db="EMBL/GenBank/DDBJ databases">
        <title>Genome Sequence of alkane-degrading Bacterium Alcanivorax venustensis ISO4.</title>
        <authorList>
            <person name="Lai Q."/>
            <person name="Shao Z."/>
        </authorList>
    </citation>
    <scope>NUCLEOTIDE SEQUENCE [LARGE SCALE GENOMIC DNA]</scope>
    <source>
        <strain evidence="6 7">ISO4</strain>
    </source>
</reference>
<feature type="active site" evidence="4">
    <location>
        <position position="153"/>
    </location>
</feature>
<evidence type="ECO:0000256" key="4">
    <source>
        <dbReference type="PROSITE-ProRule" id="PRU00050"/>
    </source>
</evidence>
<protein>
    <recommendedName>
        <fullName evidence="2">protein-glutamate methylesterase</fullName>
        <ecNumber evidence="2">3.1.1.61</ecNumber>
    </recommendedName>
</protein>
<evidence type="ECO:0000259" key="5">
    <source>
        <dbReference type="PROSITE" id="PS50122"/>
    </source>
</evidence>
<gene>
    <name evidence="6" type="ORF">ISO4_03123</name>
</gene>
<name>A0ABS0AK65_9GAMM</name>
<evidence type="ECO:0000313" key="6">
    <source>
        <dbReference type="EMBL" id="MBF5054521.1"/>
    </source>
</evidence>
<proteinExistence type="predicted"/>
<dbReference type="Proteomes" id="UP000644441">
    <property type="component" value="Unassembled WGS sequence"/>
</dbReference>
<comment type="catalytic activity">
    <reaction evidence="3">
        <text>[protein]-L-glutamate 5-O-methyl ester + H2O = L-glutamyl-[protein] + methanol + H(+)</text>
        <dbReference type="Rhea" id="RHEA:23236"/>
        <dbReference type="Rhea" id="RHEA-COMP:10208"/>
        <dbReference type="Rhea" id="RHEA-COMP:10311"/>
        <dbReference type="ChEBI" id="CHEBI:15377"/>
        <dbReference type="ChEBI" id="CHEBI:15378"/>
        <dbReference type="ChEBI" id="CHEBI:17790"/>
        <dbReference type="ChEBI" id="CHEBI:29973"/>
        <dbReference type="ChEBI" id="CHEBI:82795"/>
        <dbReference type="EC" id="3.1.1.61"/>
    </reaction>
</comment>
<evidence type="ECO:0000313" key="7">
    <source>
        <dbReference type="Proteomes" id="UP000644441"/>
    </source>
</evidence>
<dbReference type="Pfam" id="PF01339">
    <property type="entry name" value="CheB_methylest"/>
    <property type="match status" value="1"/>
</dbReference>
<dbReference type="EC" id="3.1.1.61" evidence="2"/>
<keyword evidence="7" id="KW-1185">Reference proteome</keyword>